<reference evidence="3" key="1">
    <citation type="submission" date="2022-11" db="UniProtKB">
        <authorList>
            <consortium name="WormBaseParasite"/>
        </authorList>
    </citation>
    <scope>IDENTIFICATION</scope>
</reference>
<organism evidence="2 3">
    <name type="scientific">Globodera rostochiensis</name>
    <name type="common">Golden nematode worm</name>
    <name type="synonym">Heterodera rostochiensis</name>
    <dbReference type="NCBI Taxonomy" id="31243"/>
    <lineage>
        <taxon>Eukaryota</taxon>
        <taxon>Metazoa</taxon>
        <taxon>Ecdysozoa</taxon>
        <taxon>Nematoda</taxon>
        <taxon>Chromadorea</taxon>
        <taxon>Rhabditida</taxon>
        <taxon>Tylenchina</taxon>
        <taxon>Tylenchomorpha</taxon>
        <taxon>Tylenchoidea</taxon>
        <taxon>Heteroderidae</taxon>
        <taxon>Heteroderinae</taxon>
        <taxon>Globodera</taxon>
    </lineage>
</organism>
<accession>A0A914H6P1</accession>
<protein>
    <submittedName>
        <fullName evidence="3">Uncharacterized protein</fullName>
    </submittedName>
</protein>
<feature type="compositionally biased region" description="Basic and acidic residues" evidence="1">
    <location>
        <begin position="112"/>
        <end position="122"/>
    </location>
</feature>
<proteinExistence type="predicted"/>
<feature type="region of interest" description="Disordered" evidence="1">
    <location>
        <begin position="112"/>
        <end position="135"/>
    </location>
</feature>
<keyword evidence="2" id="KW-1185">Reference proteome</keyword>
<dbReference type="WBParaSite" id="Gr19_v10_g14685.t1">
    <property type="protein sequence ID" value="Gr19_v10_g14685.t1"/>
    <property type="gene ID" value="Gr19_v10_g14685"/>
</dbReference>
<evidence type="ECO:0000313" key="3">
    <source>
        <dbReference type="WBParaSite" id="Gr19_v10_g14685.t1"/>
    </source>
</evidence>
<sequence length="217" mass="24910">MSAYDDEFFNCDWSTQKEEVLPRPPPSLNQMPILHVEGIEEYRTHLPLLRREEIATIFYSRISNVGVVDVLRLMGWDGNHYAFVELETVQHAKKGQPCVGTVRTLLLSERKTPLSPEKDPSVREQQQQQQQNEVPGAMFMTTDVLADFELCFFDRSDDSGKEGLPRFSIRAFPTWRGDVLRLMGWDGMGEQLRRATPIFQLNKTAYCPQHHELAGVA</sequence>
<name>A0A914H6P1_GLORO</name>
<dbReference type="Proteomes" id="UP000887572">
    <property type="component" value="Unplaced"/>
</dbReference>
<dbReference type="AlphaFoldDB" id="A0A914H6P1"/>
<evidence type="ECO:0000256" key="1">
    <source>
        <dbReference type="SAM" id="MobiDB-lite"/>
    </source>
</evidence>
<evidence type="ECO:0000313" key="2">
    <source>
        <dbReference type="Proteomes" id="UP000887572"/>
    </source>
</evidence>